<evidence type="ECO:0008006" key="8">
    <source>
        <dbReference type="Google" id="ProtNLM"/>
    </source>
</evidence>
<evidence type="ECO:0000256" key="5">
    <source>
        <dbReference type="ARBA" id="ARBA00023242"/>
    </source>
</evidence>
<name>A0A2K3M371_TRIPR</name>
<dbReference type="PANTHER" id="PTHR34269:SF11">
    <property type="entry name" value="B3 DOMAIN PROTEIN"/>
    <property type="match status" value="1"/>
</dbReference>
<proteinExistence type="predicted"/>
<dbReference type="Gene3D" id="2.40.330.10">
    <property type="entry name" value="DNA-binding pseudobarrel domain"/>
    <property type="match status" value="1"/>
</dbReference>
<gene>
    <name evidence="6" type="ORF">L195_g041309</name>
</gene>
<protein>
    <recommendedName>
        <fullName evidence="8">B3 domain-containing protein</fullName>
    </recommendedName>
</protein>
<dbReference type="SUPFAM" id="SSF101936">
    <property type="entry name" value="DNA-binding pseudobarrel domain"/>
    <property type="match status" value="1"/>
</dbReference>
<accession>A0A2K3M371</accession>
<comment type="caution">
    <text evidence="6">The sequence shown here is derived from an EMBL/GenBank/DDBJ whole genome shotgun (WGS) entry which is preliminary data.</text>
</comment>
<evidence type="ECO:0000313" key="7">
    <source>
        <dbReference type="Proteomes" id="UP000236291"/>
    </source>
</evidence>
<dbReference type="PANTHER" id="PTHR34269">
    <property type="entry name" value="TRANSCRIPTION FACTOR B3-DOMAIN FAMILY-RELATED"/>
    <property type="match status" value="1"/>
</dbReference>
<keyword evidence="5" id="KW-0539">Nucleus</keyword>
<keyword evidence="4" id="KW-0804">Transcription</keyword>
<organism evidence="6 7">
    <name type="scientific">Trifolium pratense</name>
    <name type="common">Red clover</name>
    <dbReference type="NCBI Taxonomy" id="57577"/>
    <lineage>
        <taxon>Eukaryota</taxon>
        <taxon>Viridiplantae</taxon>
        <taxon>Streptophyta</taxon>
        <taxon>Embryophyta</taxon>
        <taxon>Tracheophyta</taxon>
        <taxon>Spermatophyta</taxon>
        <taxon>Magnoliopsida</taxon>
        <taxon>eudicotyledons</taxon>
        <taxon>Gunneridae</taxon>
        <taxon>Pentapetalae</taxon>
        <taxon>rosids</taxon>
        <taxon>fabids</taxon>
        <taxon>Fabales</taxon>
        <taxon>Fabaceae</taxon>
        <taxon>Papilionoideae</taxon>
        <taxon>50 kb inversion clade</taxon>
        <taxon>NPAAA clade</taxon>
        <taxon>Hologalegina</taxon>
        <taxon>IRL clade</taxon>
        <taxon>Trifolieae</taxon>
        <taxon>Trifolium</taxon>
    </lineage>
</organism>
<dbReference type="InterPro" id="IPR051442">
    <property type="entry name" value="B3_domain"/>
</dbReference>
<evidence type="ECO:0000256" key="1">
    <source>
        <dbReference type="ARBA" id="ARBA00004123"/>
    </source>
</evidence>
<sequence length="194" mass="22014">MAHNNNNNNVCLCSICTDIPNPKVCLHLSLAPCCPWSCTTINDDDNNEPCTAAIMGLKRKHVQQQKTNVVSRKKTKTYNDEDWEIKKVLTESDSFGVTCRLLIGKKLAEELVVPVLVGDVAKGIEVKIWDCDTNTMYFLTFKKFISGSYGFNGNWTKDFVARRGLKTGDLIGLHWDQYNKCFDFSILEVNHHYS</sequence>
<dbReference type="Proteomes" id="UP000236291">
    <property type="component" value="Unassembled WGS sequence"/>
</dbReference>
<evidence type="ECO:0000313" key="6">
    <source>
        <dbReference type="EMBL" id="PNX85242.1"/>
    </source>
</evidence>
<keyword evidence="3" id="KW-0238">DNA-binding</keyword>
<dbReference type="InterPro" id="IPR003340">
    <property type="entry name" value="B3_DNA-bd"/>
</dbReference>
<dbReference type="GO" id="GO:0005634">
    <property type="term" value="C:nucleus"/>
    <property type="evidence" value="ECO:0007669"/>
    <property type="project" value="UniProtKB-SubCell"/>
</dbReference>
<reference evidence="6 7" key="2">
    <citation type="journal article" date="2017" name="Front. Plant Sci.">
        <title>Gene Classification and Mining of Molecular Markers Useful in Red Clover (Trifolium pratense) Breeding.</title>
        <authorList>
            <person name="Istvanek J."/>
            <person name="Dluhosova J."/>
            <person name="Dluhos P."/>
            <person name="Patkova L."/>
            <person name="Nedelnik J."/>
            <person name="Repkova J."/>
        </authorList>
    </citation>
    <scope>NUCLEOTIDE SEQUENCE [LARGE SCALE GENOMIC DNA]</scope>
    <source>
        <strain evidence="7">cv. Tatra</strain>
        <tissue evidence="6">Young leaves</tissue>
    </source>
</reference>
<dbReference type="OrthoDB" id="1383939at2759"/>
<dbReference type="GO" id="GO:0003677">
    <property type="term" value="F:DNA binding"/>
    <property type="evidence" value="ECO:0007669"/>
    <property type="project" value="UniProtKB-KW"/>
</dbReference>
<keyword evidence="2" id="KW-0805">Transcription regulation</keyword>
<dbReference type="EMBL" id="ASHM01048286">
    <property type="protein sequence ID" value="PNX85242.1"/>
    <property type="molecule type" value="Genomic_DNA"/>
</dbReference>
<reference evidence="6 7" key="1">
    <citation type="journal article" date="2014" name="Am. J. Bot.">
        <title>Genome assembly and annotation for red clover (Trifolium pratense; Fabaceae).</title>
        <authorList>
            <person name="Istvanek J."/>
            <person name="Jaros M."/>
            <person name="Krenek A."/>
            <person name="Repkova J."/>
        </authorList>
    </citation>
    <scope>NUCLEOTIDE SEQUENCE [LARGE SCALE GENOMIC DNA]</scope>
    <source>
        <strain evidence="7">cv. Tatra</strain>
        <tissue evidence="6">Young leaves</tissue>
    </source>
</reference>
<evidence type="ECO:0000256" key="3">
    <source>
        <dbReference type="ARBA" id="ARBA00023125"/>
    </source>
</evidence>
<dbReference type="AlphaFoldDB" id="A0A2K3M371"/>
<evidence type="ECO:0000256" key="4">
    <source>
        <dbReference type="ARBA" id="ARBA00023163"/>
    </source>
</evidence>
<comment type="subcellular location">
    <subcellularLocation>
        <location evidence="1">Nucleus</location>
    </subcellularLocation>
</comment>
<evidence type="ECO:0000256" key="2">
    <source>
        <dbReference type="ARBA" id="ARBA00023015"/>
    </source>
</evidence>
<dbReference type="InterPro" id="IPR015300">
    <property type="entry name" value="DNA-bd_pseudobarrel_sf"/>
</dbReference>
<dbReference type="CDD" id="cd10017">
    <property type="entry name" value="B3_DNA"/>
    <property type="match status" value="1"/>
</dbReference>